<dbReference type="AlphaFoldDB" id="A0A2P2N6T9"/>
<sequence>MENLFIKRMNGQECFFAYVRGKTRENKMRNKSVGLTIFY</sequence>
<name>A0A2P2N6T9_RHIMU</name>
<reference evidence="1" key="1">
    <citation type="submission" date="2018-02" db="EMBL/GenBank/DDBJ databases">
        <title>Rhizophora mucronata_Transcriptome.</title>
        <authorList>
            <person name="Meera S.P."/>
            <person name="Sreeshan A."/>
            <person name="Augustine A."/>
        </authorList>
    </citation>
    <scope>NUCLEOTIDE SEQUENCE</scope>
    <source>
        <tissue evidence="1">Leaf</tissue>
    </source>
</reference>
<protein>
    <submittedName>
        <fullName evidence="1">Uncharacterized protein</fullName>
    </submittedName>
</protein>
<proteinExistence type="predicted"/>
<evidence type="ECO:0000313" key="1">
    <source>
        <dbReference type="EMBL" id="MBX38165.1"/>
    </source>
</evidence>
<organism evidence="1">
    <name type="scientific">Rhizophora mucronata</name>
    <name type="common">Asiatic mangrove</name>
    <dbReference type="NCBI Taxonomy" id="61149"/>
    <lineage>
        <taxon>Eukaryota</taxon>
        <taxon>Viridiplantae</taxon>
        <taxon>Streptophyta</taxon>
        <taxon>Embryophyta</taxon>
        <taxon>Tracheophyta</taxon>
        <taxon>Spermatophyta</taxon>
        <taxon>Magnoliopsida</taxon>
        <taxon>eudicotyledons</taxon>
        <taxon>Gunneridae</taxon>
        <taxon>Pentapetalae</taxon>
        <taxon>rosids</taxon>
        <taxon>fabids</taxon>
        <taxon>Malpighiales</taxon>
        <taxon>Rhizophoraceae</taxon>
        <taxon>Rhizophora</taxon>
    </lineage>
</organism>
<dbReference type="EMBL" id="GGEC01057681">
    <property type="protein sequence ID" value="MBX38165.1"/>
    <property type="molecule type" value="Transcribed_RNA"/>
</dbReference>
<accession>A0A2P2N6T9</accession>